<evidence type="ECO:0000256" key="7">
    <source>
        <dbReference type="ARBA" id="ARBA00023235"/>
    </source>
</evidence>
<keyword evidence="7 9" id="KW-0413">Isomerase</keyword>
<dbReference type="InterPro" id="IPR001179">
    <property type="entry name" value="PPIase_FKBP_dom"/>
</dbReference>
<dbReference type="GO" id="GO:0005737">
    <property type="term" value="C:cytoplasm"/>
    <property type="evidence" value="ECO:0007669"/>
    <property type="project" value="UniProtKB-SubCell"/>
</dbReference>
<protein>
    <recommendedName>
        <fullName evidence="10">Peptidyl-prolyl cis-trans isomerase</fullName>
        <ecNumber evidence="10">5.2.1.8</ecNumber>
    </recommendedName>
</protein>
<keyword evidence="4" id="KW-0963">Cytoplasm</keyword>
<reference evidence="12" key="2">
    <citation type="submission" date="2023-08" db="EMBL/GenBank/DDBJ databases">
        <authorList>
            <person name="Luo J."/>
        </authorList>
    </citation>
    <scope>NUCLEOTIDE SEQUENCE</scope>
    <source>
        <strain evidence="12">DSM 25064</strain>
    </source>
</reference>
<dbReference type="Proteomes" id="UP001178354">
    <property type="component" value="Unassembled WGS sequence"/>
</dbReference>
<dbReference type="EMBL" id="JAUUUU010000007">
    <property type="protein sequence ID" value="MDP1521433.1"/>
    <property type="molecule type" value="Genomic_DNA"/>
</dbReference>
<evidence type="ECO:0000256" key="4">
    <source>
        <dbReference type="ARBA" id="ARBA00022490"/>
    </source>
</evidence>
<evidence type="ECO:0000256" key="3">
    <source>
        <dbReference type="ARBA" id="ARBA00006577"/>
    </source>
</evidence>
<dbReference type="AlphaFoldDB" id="A0AAW8B4Z3"/>
<evidence type="ECO:0000256" key="9">
    <source>
        <dbReference type="PROSITE-ProRule" id="PRU00277"/>
    </source>
</evidence>
<comment type="caution">
    <text evidence="12">The sequence shown here is derived from an EMBL/GenBank/DDBJ whole genome shotgun (WGS) entry which is preliminary data.</text>
</comment>
<comment type="catalytic activity">
    <reaction evidence="1 9 10">
        <text>[protein]-peptidylproline (omega=180) = [protein]-peptidylproline (omega=0)</text>
        <dbReference type="Rhea" id="RHEA:16237"/>
        <dbReference type="Rhea" id="RHEA-COMP:10747"/>
        <dbReference type="Rhea" id="RHEA-COMP:10748"/>
        <dbReference type="ChEBI" id="CHEBI:83833"/>
        <dbReference type="ChEBI" id="CHEBI:83834"/>
        <dbReference type="EC" id="5.2.1.8"/>
    </reaction>
</comment>
<dbReference type="Pfam" id="PF00254">
    <property type="entry name" value="FKBP_C"/>
    <property type="match status" value="1"/>
</dbReference>
<keyword evidence="13" id="KW-1185">Reference proteome</keyword>
<comment type="function">
    <text evidence="8">Also involved in hydrogenase metallocenter assembly, probably by participating in the nickel insertion step. This function in hydrogenase biosynthesis requires chaperone activity and the presence of the metal-binding domain, but not PPIase activity.</text>
</comment>
<reference evidence="12" key="1">
    <citation type="journal article" date="2010" name="Int. J. Syst. Evol. Microbiol.">
        <title>Porticoccus litoralis gen. nov., sp. nov., a gammaproteobacterium isolated from the Yellow Sea.</title>
        <authorList>
            <person name="Oh H.M."/>
            <person name="Kim H."/>
            <person name="Kim K.M."/>
            <person name="Min G.S."/>
            <person name="Cho J.C."/>
        </authorList>
    </citation>
    <scope>NUCLEOTIDE SEQUENCE</scope>
    <source>
        <strain evidence="12">DSM 25064</strain>
    </source>
</reference>
<dbReference type="InterPro" id="IPR046357">
    <property type="entry name" value="PPIase_dom_sf"/>
</dbReference>
<dbReference type="SUPFAM" id="SSF54534">
    <property type="entry name" value="FKBP-like"/>
    <property type="match status" value="1"/>
</dbReference>
<gene>
    <name evidence="12" type="primary">slyD</name>
    <name evidence="12" type="ORF">Q8A57_10675</name>
</gene>
<evidence type="ECO:0000256" key="2">
    <source>
        <dbReference type="ARBA" id="ARBA00004496"/>
    </source>
</evidence>
<dbReference type="PROSITE" id="PS50059">
    <property type="entry name" value="FKBP_PPIASE"/>
    <property type="match status" value="1"/>
</dbReference>
<keyword evidence="5 9" id="KW-0697">Rotamase</keyword>
<accession>A0AAW8B4Z3</accession>
<comment type="subcellular location">
    <subcellularLocation>
        <location evidence="2">Cytoplasm</location>
    </subcellularLocation>
</comment>
<evidence type="ECO:0000256" key="1">
    <source>
        <dbReference type="ARBA" id="ARBA00000971"/>
    </source>
</evidence>
<comment type="similarity">
    <text evidence="3 10">Belongs to the FKBP-type PPIase family.</text>
</comment>
<feature type="domain" description="PPIase FKBP-type" evidence="11">
    <location>
        <begin position="6"/>
        <end position="83"/>
    </location>
</feature>
<dbReference type="PANTHER" id="PTHR47861:SF3">
    <property type="entry name" value="FKBP-TYPE PEPTIDYL-PROLYL CIS-TRANS ISOMERASE SLYD"/>
    <property type="match status" value="1"/>
</dbReference>
<dbReference type="RefSeq" id="WP_305171098.1">
    <property type="nucleotide sequence ID" value="NZ_JAUUUU010000007.1"/>
</dbReference>
<organism evidence="12 13">
    <name type="scientific">Porticoccus litoralis</name>
    <dbReference type="NCBI Taxonomy" id="434086"/>
    <lineage>
        <taxon>Bacteria</taxon>
        <taxon>Pseudomonadati</taxon>
        <taxon>Pseudomonadota</taxon>
        <taxon>Gammaproteobacteria</taxon>
        <taxon>Cellvibrionales</taxon>
        <taxon>Porticoccaceae</taxon>
        <taxon>Porticoccus</taxon>
    </lineage>
</organism>
<dbReference type="PANTHER" id="PTHR47861">
    <property type="entry name" value="FKBP-TYPE PEPTIDYL-PROLYL CIS-TRANS ISOMERASE SLYD"/>
    <property type="match status" value="1"/>
</dbReference>
<evidence type="ECO:0000313" key="12">
    <source>
        <dbReference type="EMBL" id="MDP1521433.1"/>
    </source>
</evidence>
<dbReference type="Gene3D" id="3.10.50.40">
    <property type="match status" value="1"/>
</dbReference>
<sequence length="160" mass="17227">MNITENAVVLFHYTLTDEEGVQLDSSTDDAPLAYIHGHKNIIPGLEQAMEGKTEGDSMKVTVPAADAYGEYQDHLVQEVPREAFQGIEEVNPGMRFEAQTPSGPVSVVVTAASDETVTVDGNHPLAGKDLTFDVKIETVREASEEELAHGHVHGAGGHQH</sequence>
<evidence type="ECO:0000256" key="6">
    <source>
        <dbReference type="ARBA" id="ARBA00023186"/>
    </source>
</evidence>
<evidence type="ECO:0000256" key="8">
    <source>
        <dbReference type="ARBA" id="ARBA00037071"/>
    </source>
</evidence>
<evidence type="ECO:0000256" key="5">
    <source>
        <dbReference type="ARBA" id="ARBA00023110"/>
    </source>
</evidence>
<dbReference type="GO" id="GO:0042026">
    <property type="term" value="P:protein refolding"/>
    <property type="evidence" value="ECO:0007669"/>
    <property type="project" value="UniProtKB-ARBA"/>
</dbReference>
<dbReference type="GO" id="GO:0003755">
    <property type="term" value="F:peptidyl-prolyl cis-trans isomerase activity"/>
    <property type="evidence" value="ECO:0007669"/>
    <property type="project" value="UniProtKB-UniRule"/>
</dbReference>
<keyword evidence="6" id="KW-0143">Chaperone</keyword>
<evidence type="ECO:0000259" key="11">
    <source>
        <dbReference type="PROSITE" id="PS50059"/>
    </source>
</evidence>
<dbReference type="NCBIfam" id="NF008008">
    <property type="entry name" value="PRK10737.1"/>
    <property type="match status" value="1"/>
</dbReference>
<dbReference type="EC" id="5.2.1.8" evidence="10"/>
<evidence type="ECO:0000256" key="10">
    <source>
        <dbReference type="RuleBase" id="RU003915"/>
    </source>
</evidence>
<proteinExistence type="inferred from homology"/>
<evidence type="ECO:0000313" key="13">
    <source>
        <dbReference type="Proteomes" id="UP001178354"/>
    </source>
</evidence>
<name>A0AAW8B4Z3_9GAMM</name>